<accession>A0A9W4W3M5</accession>
<name>A0A9W4W3M5_PSEHA</name>
<evidence type="ECO:0008006" key="3">
    <source>
        <dbReference type="Google" id="ProtNLM"/>
    </source>
</evidence>
<dbReference type="EMBL" id="CAMAPB010000018">
    <property type="protein sequence ID" value="CAH9056982.1"/>
    <property type="molecule type" value="Genomic_DNA"/>
</dbReference>
<dbReference type="RefSeq" id="WP_262976544.1">
    <property type="nucleotide sequence ID" value="NZ_CAMAPB010000018.1"/>
</dbReference>
<sequence>MEAPLTGNLKKLLESTQLLLSSHNNKNQWHTFYPIVCKLAEQYASLYKQNPAALQAQLNLYKTHYSFATNLVVNQCVITCALSASQNYDKHLTELYISVSLVEHLCVANQLNKLAQQQTFTNTDTKMWQLRHKLAAKVILTSQQPAHQIAHILAKLAKYKHALLNTPKVMLYDGASVLVALANILALNVTCNAKQQHISFYKAVADLYIRTPNSFAQRLLKDLVAHVGQYVPGSQVVYADQTMIYLATDSAGRHIIVNNANTKIAWYRIKASLEDGSKAWPCNDDRLFLKVWDSEYLHIVHKSDDTQSSLYELVKQIKNQQEYSYKALNTLLTPYPNVIKSVCHAVKQYNKELQPAKDLRHSLSMVGYDKAPAIIQGMVFEQLVNSIAHPLHTFLCTRMGCLVNIVELLVKHDKNLQSERISLSLYAYLYYLLINYSPEVSRKITLDQTPNKSLDTPICTFFGINNVDTPHLTNELNELLSSDPWAIALLKAETLPKKQLDDSAKLWAALKVVAQRVLKPNQPLTAWQQQILNQQLTRHGWKSEAIFYQSLQQLGLHNSI</sequence>
<comment type="caution">
    <text evidence="1">The sequence shown here is derived from an EMBL/GenBank/DDBJ whole genome shotgun (WGS) entry which is preliminary data.</text>
</comment>
<dbReference type="Proteomes" id="UP001152447">
    <property type="component" value="Unassembled WGS sequence"/>
</dbReference>
<evidence type="ECO:0000313" key="2">
    <source>
        <dbReference type="Proteomes" id="UP001152447"/>
    </source>
</evidence>
<dbReference type="AlphaFoldDB" id="A0A9W4W3M5"/>
<gene>
    <name evidence="1" type="ORF">PSEHALCIP103_01565</name>
</gene>
<keyword evidence="2" id="KW-1185">Reference proteome</keyword>
<evidence type="ECO:0000313" key="1">
    <source>
        <dbReference type="EMBL" id="CAH9056982.1"/>
    </source>
</evidence>
<proteinExistence type="predicted"/>
<protein>
    <recommendedName>
        <fullName evidence="3">Orphan protein</fullName>
    </recommendedName>
</protein>
<organism evidence="1 2">
    <name type="scientific">Pseudoalteromonas haloplanktis</name>
    <name type="common">Alteromonas haloplanktis</name>
    <dbReference type="NCBI Taxonomy" id="228"/>
    <lineage>
        <taxon>Bacteria</taxon>
        <taxon>Pseudomonadati</taxon>
        <taxon>Pseudomonadota</taxon>
        <taxon>Gammaproteobacteria</taxon>
        <taxon>Alteromonadales</taxon>
        <taxon>Pseudoalteromonadaceae</taxon>
        <taxon>Pseudoalteromonas</taxon>
    </lineage>
</organism>
<reference evidence="1" key="1">
    <citation type="submission" date="2022-07" db="EMBL/GenBank/DDBJ databases">
        <authorList>
            <person name="Criscuolo A."/>
        </authorList>
    </citation>
    <scope>NUCLEOTIDE SEQUENCE</scope>
    <source>
        <strain evidence="1">CIP103197</strain>
    </source>
</reference>